<reference evidence="1 2" key="1">
    <citation type="submission" date="2012-05" db="EMBL/GenBank/DDBJ databases">
        <authorList>
            <person name="Hilton J."/>
        </authorList>
    </citation>
    <scope>NUCLEOTIDE SEQUENCE [LARGE SCALE GENOMIC DNA]</scope>
    <source>
        <strain evidence="1 2">HH01</strain>
    </source>
</reference>
<name>M1X5N0_9NOST</name>
<dbReference type="EMBL" id="CAIY01000044">
    <property type="protein sequence ID" value="CCH67496.1"/>
    <property type="molecule type" value="Genomic_DNA"/>
</dbReference>
<keyword evidence="2" id="KW-1185">Reference proteome</keyword>
<gene>
    <name evidence="1" type="ORF">RINTHH_13410</name>
</gene>
<dbReference type="STRING" id="1165094.RINTHH_13410"/>
<dbReference type="AlphaFoldDB" id="M1X5N0"/>
<dbReference type="Proteomes" id="UP000053051">
    <property type="component" value="Unassembled WGS sequence"/>
</dbReference>
<protein>
    <submittedName>
        <fullName evidence="1">Uncharacterized protein</fullName>
    </submittedName>
</protein>
<organism evidence="1 2">
    <name type="scientific">Richelia intracellularis HH01</name>
    <dbReference type="NCBI Taxonomy" id="1165094"/>
    <lineage>
        <taxon>Bacteria</taxon>
        <taxon>Bacillati</taxon>
        <taxon>Cyanobacteriota</taxon>
        <taxon>Cyanophyceae</taxon>
        <taxon>Nostocales</taxon>
        <taxon>Nostocaceae</taxon>
        <taxon>Richelia</taxon>
    </lineage>
</organism>
<comment type="caution">
    <text evidence="1">The sequence shown here is derived from an EMBL/GenBank/DDBJ whole genome shotgun (WGS) entry which is preliminary data.</text>
</comment>
<evidence type="ECO:0000313" key="1">
    <source>
        <dbReference type="EMBL" id="CCH67496.1"/>
    </source>
</evidence>
<accession>M1X5N0</accession>
<sequence>MLVFTDDISFTFTIVTFSPLRLIYLKTINLENYQALVRGEKLP</sequence>
<evidence type="ECO:0000313" key="2">
    <source>
        <dbReference type="Proteomes" id="UP000053051"/>
    </source>
</evidence>
<proteinExistence type="predicted"/>
<reference evidence="2" key="2">
    <citation type="submission" date="2016-01" db="EMBL/GenBank/DDBJ databases">
        <title>Diatom-associated endosymboitic cyanobacterium lacks core nitrogen metabolism enzymes.</title>
        <authorList>
            <person name="Hilton J.A."/>
            <person name="Foster R.A."/>
            <person name="Tripp H.J."/>
            <person name="Carter B.J."/>
            <person name="Zehr J.P."/>
            <person name="Villareal T.A."/>
        </authorList>
    </citation>
    <scope>NUCLEOTIDE SEQUENCE [LARGE SCALE GENOMIC DNA]</scope>
    <source>
        <strain evidence="2">HH01</strain>
    </source>
</reference>